<organism evidence="11 12">
    <name type="scientific">Prevotella bivia DNF00320</name>
    <dbReference type="NCBI Taxonomy" id="1401068"/>
    <lineage>
        <taxon>Bacteria</taxon>
        <taxon>Pseudomonadati</taxon>
        <taxon>Bacteroidota</taxon>
        <taxon>Bacteroidia</taxon>
        <taxon>Bacteroidales</taxon>
        <taxon>Prevotellaceae</taxon>
        <taxon>Prevotella</taxon>
    </lineage>
</organism>
<keyword evidence="8" id="KW-0732">Signal</keyword>
<evidence type="ECO:0000259" key="10">
    <source>
        <dbReference type="Pfam" id="PF21082"/>
    </source>
</evidence>
<dbReference type="InterPro" id="IPR045275">
    <property type="entry name" value="MscS_archaea/bacteria_type"/>
</dbReference>
<dbReference type="OrthoDB" id="9809206at2"/>
<dbReference type="SUPFAM" id="SSF82861">
    <property type="entry name" value="Mechanosensitive channel protein MscS (YggB), transmembrane region"/>
    <property type="match status" value="1"/>
</dbReference>
<dbReference type="AlphaFoldDB" id="A0A096AB18"/>
<dbReference type="PANTHER" id="PTHR30221:SF8">
    <property type="entry name" value="SMALL-CONDUCTANCE MECHANOSENSITIVE CHANNEL"/>
    <property type="match status" value="1"/>
</dbReference>
<dbReference type="Proteomes" id="UP000029525">
    <property type="component" value="Unassembled WGS sequence"/>
</dbReference>
<comment type="caution">
    <text evidence="11">The sequence shown here is derived from an EMBL/GenBank/DDBJ whole genome shotgun (WGS) entry which is preliminary data.</text>
</comment>
<feature type="chain" id="PRO_5001916261" evidence="8">
    <location>
        <begin position="22"/>
        <end position="784"/>
    </location>
</feature>
<dbReference type="InterPro" id="IPR011066">
    <property type="entry name" value="MscS_channel_C_sf"/>
</dbReference>
<reference evidence="11 12" key="1">
    <citation type="submission" date="2014-07" db="EMBL/GenBank/DDBJ databases">
        <authorList>
            <person name="McCorrison J."/>
            <person name="Sanka R."/>
            <person name="Torralba M."/>
            <person name="Gillis M."/>
            <person name="Haft D.H."/>
            <person name="Methe B."/>
            <person name="Sutton G."/>
            <person name="Nelson K.E."/>
        </authorList>
    </citation>
    <scope>NUCLEOTIDE SEQUENCE [LARGE SCALE GENOMIC DNA]</scope>
    <source>
        <strain evidence="11 12">DNF00320</strain>
    </source>
</reference>
<evidence type="ECO:0000313" key="11">
    <source>
        <dbReference type="EMBL" id="KGF44135.1"/>
    </source>
</evidence>
<feature type="transmembrane region" description="Helical" evidence="7">
    <location>
        <begin position="320"/>
        <end position="342"/>
    </location>
</feature>
<dbReference type="Gene3D" id="1.10.287.1260">
    <property type="match status" value="1"/>
</dbReference>
<evidence type="ECO:0000256" key="2">
    <source>
        <dbReference type="ARBA" id="ARBA00008017"/>
    </source>
</evidence>
<evidence type="ECO:0000256" key="1">
    <source>
        <dbReference type="ARBA" id="ARBA00004651"/>
    </source>
</evidence>
<feature type="transmembrane region" description="Helical" evidence="7">
    <location>
        <begin position="527"/>
        <end position="545"/>
    </location>
</feature>
<keyword evidence="5 7" id="KW-1133">Transmembrane helix</keyword>
<evidence type="ECO:0000259" key="9">
    <source>
        <dbReference type="Pfam" id="PF00924"/>
    </source>
</evidence>
<dbReference type="GO" id="GO:0008381">
    <property type="term" value="F:mechanosensitive monoatomic ion channel activity"/>
    <property type="evidence" value="ECO:0007669"/>
    <property type="project" value="InterPro"/>
</dbReference>
<dbReference type="PANTHER" id="PTHR30221">
    <property type="entry name" value="SMALL-CONDUCTANCE MECHANOSENSITIVE CHANNEL"/>
    <property type="match status" value="1"/>
</dbReference>
<dbReference type="SUPFAM" id="SSF82689">
    <property type="entry name" value="Mechanosensitive channel protein MscS (YggB), C-terminal domain"/>
    <property type="match status" value="1"/>
</dbReference>
<proteinExistence type="inferred from homology"/>
<keyword evidence="6 7" id="KW-0472">Membrane</keyword>
<name>A0A096AB18_9BACT</name>
<feature type="transmembrane region" description="Helical" evidence="7">
    <location>
        <begin position="565"/>
        <end position="586"/>
    </location>
</feature>
<feature type="transmembrane region" description="Helical" evidence="7">
    <location>
        <begin position="354"/>
        <end position="372"/>
    </location>
</feature>
<feature type="transmembrane region" description="Helical" evidence="7">
    <location>
        <begin position="480"/>
        <end position="502"/>
    </location>
</feature>
<accession>A0A096AB18</accession>
<dbReference type="InterPro" id="IPR023408">
    <property type="entry name" value="MscS_beta-dom_sf"/>
</dbReference>
<gene>
    <name evidence="11" type="ORF">HMPREF0647_07800</name>
</gene>
<dbReference type="EMBL" id="JRNQ01000049">
    <property type="protein sequence ID" value="KGF44135.1"/>
    <property type="molecule type" value="Genomic_DNA"/>
</dbReference>
<feature type="domain" description="Mechanosensitive ion channel MscS" evidence="9">
    <location>
        <begin position="616"/>
        <end position="682"/>
    </location>
</feature>
<keyword evidence="3" id="KW-1003">Cell membrane</keyword>
<dbReference type="GO" id="GO:0005886">
    <property type="term" value="C:plasma membrane"/>
    <property type="evidence" value="ECO:0007669"/>
    <property type="project" value="UniProtKB-SubCell"/>
</dbReference>
<evidence type="ECO:0000256" key="5">
    <source>
        <dbReference type="ARBA" id="ARBA00022989"/>
    </source>
</evidence>
<dbReference type="Pfam" id="PF21082">
    <property type="entry name" value="MS_channel_3rd"/>
    <property type="match status" value="1"/>
</dbReference>
<feature type="transmembrane region" description="Helical" evidence="7">
    <location>
        <begin position="378"/>
        <end position="399"/>
    </location>
</feature>
<keyword evidence="4 7" id="KW-0812">Transmembrane</keyword>
<evidence type="ECO:0000256" key="7">
    <source>
        <dbReference type="SAM" id="Phobius"/>
    </source>
</evidence>
<comment type="similarity">
    <text evidence="2">Belongs to the MscS (TC 1.A.23) family.</text>
</comment>
<dbReference type="Gene3D" id="3.30.70.100">
    <property type="match status" value="1"/>
</dbReference>
<feature type="transmembrane region" description="Helical" evidence="7">
    <location>
        <begin position="439"/>
        <end position="459"/>
    </location>
</feature>
<dbReference type="InterPro" id="IPR006685">
    <property type="entry name" value="MscS_channel_2nd"/>
</dbReference>
<feature type="transmembrane region" description="Helical" evidence="7">
    <location>
        <begin position="598"/>
        <end position="618"/>
    </location>
</feature>
<dbReference type="Pfam" id="PF00924">
    <property type="entry name" value="MS_channel_2nd"/>
    <property type="match status" value="1"/>
</dbReference>
<feature type="domain" description="Mechanosensitive ion channel MscS C-terminal" evidence="10">
    <location>
        <begin position="691"/>
        <end position="771"/>
    </location>
</feature>
<dbReference type="InterPro" id="IPR010920">
    <property type="entry name" value="LSM_dom_sf"/>
</dbReference>
<comment type="subcellular location">
    <subcellularLocation>
        <location evidence="1">Cell membrane</location>
        <topology evidence="1">Multi-pass membrane protein</topology>
    </subcellularLocation>
</comment>
<dbReference type="InterPro" id="IPR011014">
    <property type="entry name" value="MscS_channel_TM-2"/>
</dbReference>
<feature type="transmembrane region" description="Helical" evidence="7">
    <location>
        <begin position="292"/>
        <end position="314"/>
    </location>
</feature>
<protein>
    <submittedName>
        <fullName evidence="11">Mechanosensitive ion channel protein</fullName>
    </submittedName>
</protein>
<evidence type="ECO:0000256" key="3">
    <source>
        <dbReference type="ARBA" id="ARBA00022475"/>
    </source>
</evidence>
<dbReference type="RefSeq" id="WP_036867557.1">
    <property type="nucleotide sequence ID" value="NZ_JRNQ01000049.1"/>
</dbReference>
<evidence type="ECO:0000256" key="8">
    <source>
        <dbReference type="SAM" id="SignalP"/>
    </source>
</evidence>
<dbReference type="InterPro" id="IPR049278">
    <property type="entry name" value="MS_channel_C"/>
</dbReference>
<dbReference type="SUPFAM" id="SSF50182">
    <property type="entry name" value="Sm-like ribonucleoproteins"/>
    <property type="match status" value="1"/>
</dbReference>
<feature type="transmembrane region" description="Helical" evidence="7">
    <location>
        <begin position="411"/>
        <end position="433"/>
    </location>
</feature>
<feature type="signal peptide" evidence="8">
    <location>
        <begin position="1"/>
        <end position="21"/>
    </location>
</feature>
<evidence type="ECO:0000256" key="6">
    <source>
        <dbReference type="ARBA" id="ARBA00023136"/>
    </source>
</evidence>
<evidence type="ECO:0000313" key="12">
    <source>
        <dbReference type="Proteomes" id="UP000029525"/>
    </source>
</evidence>
<sequence>MLRRLYILCFFLTLLCLPSKAVLQEDSLKNSLSVLRHELIKEHLELTKQLNTSKMFNERVISQLKEFGERSSQVSLMLYSQNNDNVFDLTYACQKATDLWQHFQTQTHPFYEVVIKSNEDIARYDSLINVLSTMYTFGMTERMKIDRNVCLTLASSNRRMLKERNEYYHEFILYYDYNKEQLQSLNTYAQKRYAEIQSSIFTSNGQNYIKFLSTFPYKLSQLKNSITEKYTPQKAVSSQWDVRWISMLFLTFLFYGFLAFVINLIFIKYILTRLFGFKRFQTLQEGFLMRRRDILITSTVICFGIITLGIRFFASNDLVYMASGLILEFVWLVAVIFGSLLLRVSSEEVRYTNRLYYPVMLVGGIVIIYRITFMPGTLVTFSFPIILAIAALWQASLLYRHHLRVPKNDLYLAYISQAVFVFALGCSWLGYSFLAVQFIIWWMMQQACLLTLGCLRNYLDRYKEKKAKTLSIQKRWCFRFVYSVILPTALVLSFIVSILWAADVFNLGEVSKNLFKINFINSKNFKVSIYALALVVVMWFLFNYINKTVRDGVKLYLQAKDPDTAASRSVMLINVVQVVVWGAWLLISLNMLEISSTWLIVVSGGLSTGIGFAMKDILENIYYGISLMAGRIKVGDYIICDGVRGIVSSISYTSTLIEATDGAVIAFQNSQLFTKNYKNMTKNHGYELDGMQVGIAYGSNLKEVKQLLIDAISQLPCVRKNNPASVGVKSFDDSCVTLQIYVWVSVLTHFAADSMIMECIYETLNANNIEIPFPQREITIKKAE</sequence>
<dbReference type="Gene3D" id="2.30.30.60">
    <property type="match status" value="1"/>
</dbReference>
<feature type="transmembrane region" description="Helical" evidence="7">
    <location>
        <begin position="244"/>
        <end position="271"/>
    </location>
</feature>
<evidence type="ECO:0000256" key="4">
    <source>
        <dbReference type="ARBA" id="ARBA00022692"/>
    </source>
</evidence>